<proteinExistence type="inferred from homology"/>
<dbReference type="InterPro" id="IPR031425">
    <property type="entry name" value="NPR1/NH1-interacting"/>
</dbReference>
<dbReference type="GO" id="GO:0005634">
    <property type="term" value="C:nucleus"/>
    <property type="evidence" value="ECO:0007669"/>
    <property type="project" value="UniProtKB-SubCell"/>
</dbReference>
<protein>
    <submittedName>
        <fullName evidence="6">Uncharacterized protein LOC107426192</fullName>
    </submittedName>
</protein>
<evidence type="ECO:0000256" key="1">
    <source>
        <dbReference type="ARBA" id="ARBA00004123"/>
    </source>
</evidence>
<comment type="similarity">
    <text evidence="2">Belongs to the NPR1-interactor family.</text>
</comment>
<dbReference type="Proteomes" id="UP001652623">
    <property type="component" value="Chromosome 9"/>
</dbReference>
<dbReference type="GeneID" id="107426192"/>
<dbReference type="AlphaFoldDB" id="A0A6P4AC35"/>
<comment type="subcellular location">
    <subcellularLocation>
        <location evidence="1">Nucleus</location>
    </subcellularLocation>
</comment>
<sequence>MNMEKAEKEKVSHNGEDEEEQHEDMKMEKFFALMRSFGKARKRLRKEFMEDADNTDDQELKKKKNMMITKRRTAHEQQQYSSPWIPSFRWEDFTTDIDFIRPPPILPNPCNYNYKEPNKQAITEDDGLDLQLKL</sequence>
<organism evidence="5 6">
    <name type="scientific">Ziziphus jujuba</name>
    <name type="common">Chinese jujube</name>
    <name type="synonym">Ziziphus sativa</name>
    <dbReference type="NCBI Taxonomy" id="326968"/>
    <lineage>
        <taxon>Eukaryota</taxon>
        <taxon>Viridiplantae</taxon>
        <taxon>Streptophyta</taxon>
        <taxon>Embryophyta</taxon>
        <taxon>Tracheophyta</taxon>
        <taxon>Spermatophyta</taxon>
        <taxon>Magnoliopsida</taxon>
        <taxon>eudicotyledons</taxon>
        <taxon>Gunneridae</taxon>
        <taxon>Pentapetalae</taxon>
        <taxon>rosids</taxon>
        <taxon>fabids</taxon>
        <taxon>Rosales</taxon>
        <taxon>Rhamnaceae</taxon>
        <taxon>Paliureae</taxon>
        <taxon>Ziziphus</taxon>
    </lineage>
</organism>
<keyword evidence="5" id="KW-1185">Reference proteome</keyword>
<feature type="region of interest" description="Disordered" evidence="4">
    <location>
        <begin position="1"/>
        <end position="24"/>
    </location>
</feature>
<evidence type="ECO:0000313" key="5">
    <source>
        <dbReference type="Proteomes" id="UP001652623"/>
    </source>
</evidence>
<evidence type="ECO:0000256" key="2">
    <source>
        <dbReference type="ARBA" id="ARBA00009937"/>
    </source>
</evidence>
<dbReference type="PANTHER" id="PTHR33669">
    <property type="entry name" value="PROTEIN NEGATIVE REGULATOR OF RESISTANCE"/>
    <property type="match status" value="1"/>
</dbReference>
<reference evidence="6" key="1">
    <citation type="submission" date="2025-08" db="UniProtKB">
        <authorList>
            <consortium name="RefSeq"/>
        </authorList>
    </citation>
    <scope>IDENTIFICATION</scope>
    <source>
        <tissue evidence="6">Seedling</tissue>
    </source>
</reference>
<dbReference type="GO" id="GO:0010112">
    <property type="term" value="P:regulation of systemic acquired resistance"/>
    <property type="evidence" value="ECO:0007669"/>
    <property type="project" value="InterPro"/>
</dbReference>
<dbReference type="PANTHER" id="PTHR33669:SF1">
    <property type="entry name" value="PROTEIN NIM1-INTERACTING 1"/>
    <property type="match status" value="1"/>
</dbReference>
<evidence type="ECO:0000313" key="6">
    <source>
        <dbReference type="RefSeq" id="XP_015891788.2"/>
    </source>
</evidence>
<gene>
    <name evidence="6" type="primary">LOC107426192</name>
</gene>
<feature type="compositionally biased region" description="Basic and acidic residues" evidence="4">
    <location>
        <begin position="1"/>
        <end position="15"/>
    </location>
</feature>
<evidence type="ECO:0000256" key="3">
    <source>
        <dbReference type="ARBA" id="ARBA00023242"/>
    </source>
</evidence>
<name>A0A6P4AC35_ZIZJJ</name>
<evidence type="ECO:0000256" key="4">
    <source>
        <dbReference type="SAM" id="MobiDB-lite"/>
    </source>
</evidence>
<dbReference type="KEGG" id="zju:107426192"/>
<dbReference type="Pfam" id="PF15699">
    <property type="entry name" value="NPR1_interact"/>
    <property type="match status" value="1"/>
</dbReference>
<keyword evidence="3" id="KW-0539">Nucleus</keyword>
<accession>A0A6P4AC35</accession>
<dbReference type="InParanoid" id="A0A6P4AC35"/>
<dbReference type="RefSeq" id="XP_015891788.2">
    <property type="nucleotide sequence ID" value="XM_016036302.4"/>
</dbReference>